<reference evidence="2" key="1">
    <citation type="journal article" date="2019" name="Sci. Rep.">
        <title>Draft genome of Tanacetum cinerariifolium, the natural source of mosquito coil.</title>
        <authorList>
            <person name="Yamashiro T."/>
            <person name="Shiraishi A."/>
            <person name="Satake H."/>
            <person name="Nakayama K."/>
        </authorList>
    </citation>
    <scope>NUCLEOTIDE SEQUENCE</scope>
</reference>
<dbReference type="EMBL" id="BKCJ010430395">
    <property type="protein sequence ID" value="GFA47423.1"/>
    <property type="molecule type" value="Genomic_DNA"/>
</dbReference>
<protein>
    <submittedName>
        <fullName evidence="2">Uncharacterized protein</fullName>
    </submittedName>
</protein>
<evidence type="ECO:0000313" key="2">
    <source>
        <dbReference type="EMBL" id="GFA47423.1"/>
    </source>
</evidence>
<feature type="region of interest" description="Disordered" evidence="1">
    <location>
        <begin position="133"/>
        <end position="168"/>
    </location>
</feature>
<feature type="non-terminal residue" evidence="2">
    <location>
        <position position="168"/>
    </location>
</feature>
<proteinExistence type="predicted"/>
<organism evidence="2">
    <name type="scientific">Tanacetum cinerariifolium</name>
    <name type="common">Dalmatian daisy</name>
    <name type="synonym">Chrysanthemum cinerariifolium</name>
    <dbReference type="NCBI Taxonomy" id="118510"/>
    <lineage>
        <taxon>Eukaryota</taxon>
        <taxon>Viridiplantae</taxon>
        <taxon>Streptophyta</taxon>
        <taxon>Embryophyta</taxon>
        <taxon>Tracheophyta</taxon>
        <taxon>Spermatophyta</taxon>
        <taxon>Magnoliopsida</taxon>
        <taxon>eudicotyledons</taxon>
        <taxon>Gunneridae</taxon>
        <taxon>Pentapetalae</taxon>
        <taxon>asterids</taxon>
        <taxon>campanulids</taxon>
        <taxon>Asterales</taxon>
        <taxon>Asteraceae</taxon>
        <taxon>Asteroideae</taxon>
        <taxon>Anthemideae</taxon>
        <taxon>Anthemidinae</taxon>
        <taxon>Tanacetum</taxon>
    </lineage>
</organism>
<dbReference type="AlphaFoldDB" id="A0A699JMT7"/>
<sequence>MNTSMSFSEFGTIAGHKTANSRNLQISFKPADEANSALCTFEIERLAAHKLFVATFSYYESFSWSGVPIEDSSYLLDGEPDIHNNHLHSRNPDASKNNLVVMSYLLSLKFSNLGRAEVEEDDWERARFRDGKISSGRKKSRGSNIGDSDNTGDEGKTVGGAIGACGEI</sequence>
<feature type="compositionally biased region" description="Gly residues" evidence="1">
    <location>
        <begin position="157"/>
        <end position="168"/>
    </location>
</feature>
<name>A0A699JMT7_TANCI</name>
<evidence type="ECO:0000256" key="1">
    <source>
        <dbReference type="SAM" id="MobiDB-lite"/>
    </source>
</evidence>
<comment type="caution">
    <text evidence="2">The sequence shown here is derived from an EMBL/GenBank/DDBJ whole genome shotgun (WGS) entry which is preliminary data.</text>
</comment>
<gene>
    <name evidence="2" type="ORF">Tci_619395</name>
</gene>
<accession>A0A699JMT7</accession>